<keyword evidence="2" id="KW-1133">Transmembrane helix</keyword>
<dbReference type="SUPFAM" id="SSF50370">
    <property type="entry name" value="Ricin B-like lectins"/>
    <property type="match status" value="1"/>
</dbReference>
<dbReference type="Gene3D" id="2.80.10.50">
    <property type="match status" value="2"/>
</dbReference>
<proteinExistence type="predicted"/>
<evidence type="ECO:0000313" key="4">
    <source>
        <dbReference type="EMBL" id="SEK45725.1"/>
    </source>
</evidence>
<keyword evidence="2" id="KW-0812">Transmembrane</keyword>
<dbReference type="InterPro" id="IPR000772">
    <property type="entry name" value="Ricin_B_lectin"/>
</dbReference>
<organism evidence="4 5">
    <name type="scientific">Aquimarina amphilecti</name>
    <dbReference type="NCBI Taxonomy" id="1038014"/>
    <lineage>
        <taxon>Bacteria</taxon>
        <taxon>Pseudomonadati</taxon>
        <taxon>Bacteroidota</taxon>
        <taxon>Flavobacteriia</taxon>
        <taxon>Flavobacteriales</taxon>
        <taxon>Flavobacteriaceae</taxon>
        <taxon>Aquimarina</taxon>
    </lineage>
</organism>
<name>A0A1H7HC65_AQUAM</name>
<keyword evidence="2" id="KW-0472">Membrane</keyword>
<evidence type="ECO:0000256" key="1">
    <source>
        <dbReference type="SAM" id="MobiDB-lite"/>
    </source>
</evidence>
<gene>
    <name evidence="4" type="ORF">SAMN04487910_0571</name>
</gene>
<evidence type="ECO:0000313" key="5">
    <source>
        <dbReference type="Proteomes" id="UP000198521"/>
    </source>
</evidence>
<feature type="transmembrane region" description="Helical" evidence="2">
    <location>
        <begin position="12"/>
        <end position="36"/>
    </location>
</feature>
<reference evidence="4 5" key="1">
    <citation type="submission" date="2016-10" db="EMBL/GenBank/DDBJ databases">
        <authorList>
            <person name="de Groot N.N."/>
        </authorList>
    </citation>
    <scope>NUCLEOTIDE SEQUENCE [LARGE SCALE GENOMIC DNA]</scope>
    <source>
        <strain evidence="4 5">DSM 25232</strain>
    </source>
</reference>
<dbReference type="OrthoDB" id="9758772at2"/>
<dbReference type="Pfam" id="PF14200">
    <property type="entry name" value="RicinB_lectin_2"/>
    <property type="match status" value="1"/>
</dbReference>
<dbReference type="InterPro" id="IPR035992">
    <property type="entry name" value="Ricin_B-like_lectins"/>
</dbReference>
<feature type="domain" description="Ricin B lectin" evidence="3">
    <location>
        <begin position="25"/>
        <end position="77"/>
    </location>
</feature>
<sequence length="476" mass="53748">MKTCQLTTKAQYLLLFLFFASINTFSQNWGSGWVYIQNVKTGLVMDVQHDVKANGTHVWPYSINYGRAQMFRFSKNNTPEKYGEDARYIMAYNNSSISSDFYLSVKTRSMVVKDSDPKESSGSGMQRPDLVQSPTAEVVAPDKPTSNKKIFKNFVFSIEAKREIDDATIPVITDLSTSSVQAHKQIWKIIPVSGEADTYYIQSAHFGKKMVIEPLDFSSGGTLVMSSFTGADIQKWRILKTKPKKAINLILSNFEWEEKYIQSPLYKPWKWHYVQRIKGKLSWTNSTTSDLTKQYILIDGGSSSDYDPIVLDGNKTSYEFDIKSTTSAKTKEHCFKIRGHSKWIAQNKVFSDDLCKKPDFDVEAPTTTPPTITRASKLVVSNCHNQRKSVRLWTYDHTVNDGVWKDHGTLNSQWQGSGCPEGSPKQINLTDNHIYTFVAIDCGNAPPNQSQGSCHKFTSFQIQGNSDESSLPIDIS</sequence>
<evidence type="ECO:0000256" key="2">
    <source>
        <dbReference type="SAM" id="Phobius"/>
    </source>
</evidence>
<accession>A0A1H7HC65</accession>
<protein>
    <recommendedName>
        <fullName evidence="3">Ricin B lectin domain-containing protein</fullName>
    </recommendedName>
</protein>
<keyword evidence="5" id="KW-1185">Reference proteome</keyword>
<feature type="region of interest" description="Disordered" evidence="1">
    <location>
        <begin position="114"/>
        <end position="142"/>
    </location>
</feature>
<evidence type="ECO:0000259" key="3">
    <source>
        <dbReference type="Pfam" id="PF14200"/>
    </source>
</evidence>
<dbReference type="AlphaFoldDB" id="A0A1H7HC65"/>
<dbReference type="EMBL" id="FOAB01000001">
    <property type="protein sequence ID" value="SEK45725.1"/>
    <property type="molecule type" value="Genomic_DNA"/>
</dbReference>
<dbReference type="RefSeq" id="WP_091405254.1">
    <property type="nucleotide sequence ID" value="NZ_FOAB01000001.1"/>
</dbReference>
<dbReference type="Proteomes" id="UP000198521">
    <property type="component" value="Unassembled WGS sequence"/>
</dbReference>